<organism evidence="1 2">
    <name type="scientific">Talaromyces amestolkiae</name>
    <dbReference type="NCBI Taxonomy" id="1196081"/>
    <lineage>
        <taxon>Eukaryota</taxon>
        <taxon>Fungi</taxon>
        <taxon>Dikarya</taxon>
        <taxon>Ascomycota</taxon>
        <taxon>Pezizomycotina</taxon>
        <taxon>Eurotiomycetes</taxon>
        <taxon>Eurotiomycetidae</taxon>
        <taxon>Eurotiales</taxon>
        <taxon>Trichocomaceae</taxon>
        <taxon>Talaromyces</taxon>
        <taxon>Talaromyces sect. Talaromyces</taxon>
    </lineage>
</organism>
<dbReference type="OrthoDB" id="5552418at2759"/>
<keyword evidence="2" id="KW-1185">Reference proteome</keyword>
<dbReference type="EMBL" id="MIKG01000015">
    <property type="protein sequence ID" value="RAO71505.1"/>
    <property type="molecule type" value="Genomic_DNA"/>
</dbReference>
<name>A0A364L6R3_TALAM</name>
<reference evidence="1 2" key="1">
    <citation type="journal article" date="2017" name="Biotechnol. Biofuels">
        <title>Differential beta-glucosidase expression as a function of carbon source availability in Talaromyces amestolkiae: a genomic and proteomic approach.</title>
        <authorList>
            <person name="de Eugenio L.I."/>
            <person name="Mendez-Liter J.A."/>
            <person name="Nieto-Dominguez M."/>
            <person name="Alonso L."/>
            <person name="Gil-Munoz J."/>
            <person name="Barriuso J."/>
            <person name="Prieto A."/>
            <person name="Martinez M.J."/>
        </authorList>
    </citation>
    <scope>NUCLEOTIDE SEQUENCE [LARGE SCALE GENOMIC DNA]</scope>
    <source>
        <strain evidence="1 2">CIB</strain>
    </source>
</reference>
<evidence type="ECO:0000313" key="1">
    <source>
        <dbReference type="EMBL" id="RAO71505.1"/>
    </source>
</evidence>
<dbReference type="AlphaFoldDB" id="A0A364L6R3"/>
<proteinExistence type="predicted"/>
<dbReference type="Proteomes" id="UP000249363">
    <property type="component" value="Unassembled WGS sequence"/>
</dbReference>
<dbReference type="GeneID" id="63796732"/>
<evidence type="ECO:0000313" key="2">
    <source>
        <dbReference type="Proteomes" id="UP000249363"/>
    </source>
</evidence>
<accession>A0A364L6R3</accession>
<gene>
    <name evidence="1" type="ORF">BHQ10_007517</name>
</gene>
<dbReference type="RefSeq" id="XP_040736020.1">
    <property type="nucleotide sequence ID" value="XM_040880221.1"/>
</dbReference>
<sequence>MKPFAQSSQNDTYMLQNANQRGATIAPYSHIPVANDLHSIQYQTEYFNESAYIAVDIRLLEAFRGMNAAYWDTRYNQWNESMREAFYDIAAARLDKACIALLNLIDWLETHAKDLGQQIDIILHGPYSQTHDIWGITGLFRDNELTLKVHLPLWKTFNYCWLSLLQKQKDSVNATICSKILQPGSTRLLDAWSLEDLGLELIRFCDWLAPHGLVDYERGMWEEEILDGKIFISLSPKL</sequence>
<comment type="caution">
    <text evidence="1">The sequence shown here is derived from an EMBL/GenBank/DDBJ whole genome shotgun (WGS) entry which is preliminary data.</text>
</comment>
<protein>
    <submittedName>
        <fullName evidence="1">Uncharacterized protein</fullName>
    </submittedName>
</protein>